<protein>
    <submittedName>
        <fullName evidence="6">IclR family transcriptional regulator</fullName>
    </submittedName>
</protein>
<sequence length="250" mass="28117">MDKSSKNGSVEKALSILEFFSENTPFYTLQQLSKESGYPKTTLFRLLCSLEKFGYIRRAQTKGEIQFGLGWSFLEKAALVKEQINLKELAKNIMISLRNKTNLTVQLAIQDGREAVYIEQIPSFQPIRVYPEIGRRVPLHSAACPRILLAYLPEEEQKGFLEFHNSLNTMKKEDIRSELSMIKQQGFAISKGELAVGTMALAVPVFDAQNEIIASLSVIGLENDRLFYDTSELISNLKEASSSILSVLKS</sequence>
<proteinExistence type="predicted"/>
<dbReference type="InterPro" id="IPR036388">
    <property type="entry name" value="WH-like_DNA-bd_sf"/>
</dbReference>
<dbReference type="Pfam" id="PF09339">
    <property type="entry name" value="HTH_IclR"/>
    <property type="match status" value="1"/>
</dbReference>
<evidence type="ECO:0000256" key="1">
    <source>
        <dbReference type="ARBA" id="ARBA00023015"/>
    </source>
</evidence>
<dbReference type="Gene3D" id="3.30.450.40">
    <property type="match status" value="1"/>
</dbReference>
<dbReference type="RefSeq" id="WP_290400216.1">
    <property type="nucleotide sequence ID" value="NZ_JAUHLN010000002.1"/>
</dbReference>
<feature type="domain" description="IclR-ED" evidence="5">
    <location>
        <begin position="72"/>
        <end position="250"/>
    </location>
</feature>
<dbReference type="PROSITE" id="PS51078">
    <property type="entry name" value="ICLR_ED"/>
    <property type="match status" value="1"/>
</dbReference>
<gene>
    <name evidence="6" type="ORF">QYF49_14170</name>
</gene>
<dbReference type="Gene3D" id="1.10.10.10">
    <property type="entry name" value="Winged helix-like DNA-binding domain superfamily/Winged helix DNA-binding domain"/>
    <property type="match status" value="1"/>
</dbReference>
<organism evidence="6 7">
    <name type="scientific">Fictibacillus terranigra</name>
    <dbReference type="NCBI Taxonomy" id="3058424"/>
    <lineage>
        <taxon>Bacteria</taxon>
        <taxon>Bacillati</taxon>
        <taxon>Bacillota</taxon>
        <taxon>Bacilli</taxon>
        <taxon>Bacillales</taxon>
        <taxon>Fictibacillaceae</taxon>
        <taxon>Fictibacillus</taxon>
    </lineage>
</organism>
<evidence type="ECO:0000259" key="4">
    <source>
        <dbReference type="PROSITE" id="PS51077"/>
    </source>
</evidence>
<dbReference type="SUPFAM" id="SSF46785">
    <property type="entry name" value="Winged helix' DNA-binding domain"/>
    <property type="match status" value="1"/>
</dbReference>
<keyword evidence="7" id="KW-1185">Reference proteome</keyword>
<dbReference type="SUPFAM" id="SSF55781">
    <property type="entry name" value="GAF domain-like"/>
    <property type="match status" value="1"/>
</dbReference>
<dbReference type="InterPro" id="IPR029016">
    <property type="entry name" value="GAF-like_dom_sf"/>
</dbReference>
<keyword evidence="2" id="KW-0238">DNA-binding</keyword>
<dbReference type="EMBL" id="JAUHLN010000002">
    <property type="protein sequence ID" value="MDN4074146.1"/>
    <property type="molecule type" value="Genomic_DNA"/>
</dbReference>
<evidence type="ECO:0000313" key="6">
    <source>
        <dbReference type="EMBL" id="MDN4074146.1"/>
    </source>
</evidence>
<keyword evidence="1" id="KW-0805">Transcription regulation</keyword>
<keyword evidence="3" id="KW-0804">Transcription</keyword>
<dbReference type="Pfam" id="PF01614">
    <property type="entry name" value="IclR_C"/>
    <property type="match status" value="1"/>
</dbReference>
<evidence type="ECO:0000256" key="3">
    <source>
        <dbReference type="ARBA" id="ARBA00023163"/>
    </source>
</evidence>
<dbReference type="PANTHER" id="PTHR30136">
    <property type="entry name" value="HELIX-TURN-HELIX TRANSCRIPTIONAL REGULATOR, ICLR FAMILY"/>
    <property type="match status" value="1"/>
</dbReference>
<dbReference type="InterPro" id="IPR005471">
    <property type="entry name" value="Tscrpt_reg_IclR_N"/>
</dbReference>
<comment type="caution">
    <text evidence="6">The sequence shown here is derived from an EMBL/GenBank/DDBJ whole genome shotgun (WGS) entry which is preliminary data.</text>
</comment>
<dbReference type="InterPro" id="IPR036390">
    <property type="entry name" value="WH_DNA-bd_sf"/>
</dbReference>
<feature type="domain" description="HTH iclR-type" evidence="4">
    <location>
        <begin position="7"/>
        <end position="69"/>
    </location>
</feature>
<dbReference type="InterPro" id="IPR014757">
    <property type="entry name" value="Tscrpt_reg_IclR_C"/>
</dbReference>
<evidence type="ECO:0000256" key="2">
    <source>
        <dbReference type="ARBA" id="ARBA00023125"/>
    </source>
</evidence>
<reference evidence="6" key="1">
    <citation type="submission" date="2023-06" db="EMBL/GenBank/DDBJ databases">
        <title>Draft Genome Sequences of Representative Paenibacillus Polymyxa, Bacillus cereus, Fictibacillus sp., and Brevibacillus agri Strains Isolated from Amazonian Dark Earth.</title>
        <authorList>
            <person name="Pellegrinetti T.A."/>
            <person name="Cunha I.C.M."/>
            <person name="Chaves M.G."/>
            <person name="Freitas A.S."/>
            <person name="Silva A.V.R."/>
            <person name="Tsai S.M."/>
            <person name="Mendes L.W."/>
        </authorList>
    </citation>
    <scope>NUCLEOTIDE SEQUENCE</scope>
    <source>
        <strain evidence="6">CENA-BCM004</strain>
    </source>
</reference>
<name>A0ABT8E8B6_9BACL</name>
<evidence type="ECO:0000313" key="7">
    <source>
        <dbReference type="Proteomes" id="UP001168694"/>
    </source>
</evidence>
<dbReference type="SMART" id="SM00346">
    <property type="entry name" value="HTH_ICLR"/>
    <property type="match status" value="1"/>
</dbReference>
<dbReference type="InterPro" id="IPR050707">
    <property type="entry name" value="HTH_MetabolicPath_Reg"/>
</dbReference>
<evidence type="ECO:0000259" key="5">
    <source>
        <dbReference type="PROSITE" id="PS51078"/>
    </source>
</evidence>
<accession>A0ABT8E8B6</accession>
<dbReference type="Proteomes" id="UP001168694">
    <property type="component" value="Unassembled WGS sequence"/>
</dbReference>
<dbReference type="PANTHER" id="PTHR30136:SF24">
    <property type="entry name" value="HTH-TYPE TRANSCRIPTIONAL REPRESSOR ALLR"/>
    <property type="match status" value="1"/>
</dbReference>
<dbReference type="PROSITE" id="PS51077">
    <property type="entry name" value="HTH_ICLR"/>
    <property type="match status" value="1"/>
</dbReference>